<protein>
    <submittedName>
        <fullName evidence="2">Uncharacterized protein</fullName>
    </submittedName>
</protein>
<dbReference type="EMBL" id="JACQCQ010000002">
    <property type="protein sequence ID" value="MBI3627268.1"/>
    <property type="molecule type" value="Genomic_DNA"/>
</dbReference>
<comment type="caution">
    <text evidence="2">The sequence shown here is derived from an EMBL/GenBank/DDBJ whole genome shotgun (WGS) entry which is preliminary data.</text>
</comment>
<organism evidence="2 3">
    <name type="scientific">Candidatus Sungiibacteriota bacterium</name>
    <dbReference type="NCBI Taxonomy" id="2750080"/>
    <lineage>
        <taxon>Bacteria</taxon>
        <taxon>Candidatus Sungiibacteriota</taxon>
    </lineage>
</organism>
<keyword evidence="1" id="KW-0812">Transmembrane</keyword>
<dbReference type="AlphaFoldDB" id="A0A9D6LPA6"/>
<evidence type="ECO:0000313" key="3">
    <source>
        <dbReference type="Proteomes" id="UP000808388"/>
    </source>
</evidence>
<dbReference type="Proteomes" id="UP000808388">
    <property type="component" value="Unassembled WGS sequence"/>
</dbReference>
<gene>
    <name evidence="2" type="ORF">HY220_00755</name>
</gene>
<name>A0A9D6LPA6_9BACT</name>
<accession>A0A9D6LPA6</accession>
<reference evidence="2" key="1">
    <citation type="submission" date="2020-07" db="EMBL/GenBank/DDBJ databases">
        <title>Huge and variable diversity of episymbiotic CPR bacteria and DPANN archaea in groundwater ecosystems.</title>
        <authorList>
            <person name="He C.Y."/>
            <person name="Keren R."/>
            <person name="Whittaker M."/>
            <person name="Farag I.F."/>
            <person name="Doudna J."/>
            <person name="Cate J.H.D."/>
            <person name="Banfield J.F."/>
        </authorList>
    </citation>
    <scope>NUCLEOTIDE SEQUENCE</scope>
    <source>
        <strain evidence="2">NC_groundwater_972_Pr1_S-0.2um_49_27</strain>
    </source>
</reference>
<keyword evidence="1" id="KW-0472">Membrane</keyword>
<sequence length="90" mass="10222">MMDIAKDGMQHDKMHWHCCWMPMLGKLLWVLAFLEMIGALLAYWSGGEFLGVHGMTWLWFSLVKGVLATGAKMKPHWCSCTQCSSGKPMM</sequence>
<feature type="transmembrane region" description="Helical" evidence="1">
    <location>
        <begin position="20"/>
        <end position="44"/>
    </location>
</feature>
<proteinExistence type="predicted"/>
<evidence type="ECO:0000313" key="2">
    <source>
        <dbReference type="EMBL" id="MBI3627268.1"/>
    </source>
</evidence>
<keyword evidence="1" id="KW-1133">Transmembrane helix</keyword>
<evidence type="ECO:0000256" key="1">
    <source>
        <dbReference type="SAM" id="Phobius"/>
    </source>
</evidence>
<feature type="transmembrane region" description="Helical" evidence="1">
    <location>
        <begin position="50"/>
        <end position="67"/>
    </location>
</feature>